<feature type="domain" description="LTD" evidence="2">
    <location>
        <begin position="20"/>
        <end position="151"/>
    </location>
</feature>
<dbReference type="RefSeq" id="WP_203769688.1">
    <property type="nucleotide sequence ID" value="NZ_BAAAYJ010000107.1"/>
</dbReference>
<dbReference type="AlphaFoldDB" id="A0A919JFG9"/>
<keyword evidence="4" id="KW-1185">Reference proteome</keyword>
<dbReference type="EMBL" id="BOMQ01000044">
    <property type="protein sequence ID" value="GIE50054.1"/>
    <property type="molecule type" value="Genomic_DNA"/>
</dbReference>
<keyword evidence="1" id="KW-0732">Signal</keyword>
<sequence length="152" mass="16098">MRRTVSILAAAAMALAGTLAVGAPASAATPSLRFHGAQYDSPGKDTRSNASLNAEWISLVNSGGKAVNLKGYTIRDASRHVYTFGSVSIAANGGRIWLHTGKAAKSGRNVYWGSGNYIWNNTGDTATLRNASGKTLDTCSWKYKANRTWVAC</sequence>
<organism evidence="3 4">
    <name type="scientific">Actinoplanes nipponensis</name>
    <dbReference type="NCBI Taxonomy" id="135950"/>
    <lineage>
        <taxon>Bacteria</taxon>
        <taxon>Bacillati</taxon>
        <taxon>Actinomycetota</taxon>
        <taxon>Actinomycetes</taxon>
        <taxon>Micromonosporales</taxon>
        <taxon>Micromonosporaceae</taxon>
        <taxon>Actinoplanes</taxon>
    </lineage>
</organism>
<gene>
    <name evidence="3" type="ORF">Ani05nite_35880</name>
</gene>
<dbReference type="Pfam" id="PF00932">
    <property type="entry name" value="LTD"/>
    <property type="match status" value="1"/>
</dbReference>
<accession>A0A919JFG9</accession>
<protein>
    <recommendedName>
        <fullName evidence="2">LTD domain-containing protein</fullName>
    </recommendedName>
</protein>
<proteinExistence type="predicted"/>
<reference evidence="3" key="1">
    <citation type="submission" date="2021-01" db="EMBL/GenBank/DDBJ databases">
        <title>Whole genome shotgun sequence of Actinoplanes nipponensis NBRC 14063.</title>
        <authorList>
            <person name="Komaki H."/>
            <person name="Tamura T."/>
        </authorList>
    </citation>
    <scope>NUCLEOTIDE SEQUENCE</scope>
    <source>
        <strain evidence="3">NBRC 14063</strain>
    </source>
</reference>
<evidence type="ECO:0000313" key="4">
    <source>
        <dbReference type="Proteomes" id="UP000647172"/>
    </source>
</evidence>
<evidence type="ECO:0000313" key="3">
    <source>
        <dbReference type="EMBL" id="GIE50054.1"/>
    </source>
</evidence>
<evidence type="ECO:0000256" key="1">
    <source>
        <dbReference type="SAM" id="SignalP"/>
    </source>
</evidence>
<dbReference type="Gene3D" id="2.60.40.1260">
    <property type="entry name" value="Lamin Tail domain"/>
    <property type="match status" value="1"/>
</dbReference>
<dbReference type="PROSITE" id="PS51841">
    <property type="entry name" value="LTD"/>
    <property type="match status" value="1"/>
</dbReference>
<feature type="signal peptide" evidence="1">
    <location>
        <begin position="1"/>
        <end position="27"/>
    </location>
</feature>
<dbReference type="SUPFAM" id="SSF74853">
    <property type="entry name" value="Lamin A/C globular tail domain"/>
    <property type="match status" value="1"/>
</dbReference>
<name>A0A919JFG9_9ACTN</name>
<dbReference type="InterPro" id="IPR036415">
    <property type="entry name" value="Lamin_tail_dom_sf"/>
</dbReference>
<dbReference type="Proteomes" id="UP000647172">
    <property type="component" value="Unassembled WGS sequence"/>
</dbReference>
<feature type="chain" id="PRO_5037737004" description="LTD domain-containing protein" evidence="1">
    <location>
        <begin position="28"/>
        <end position="152"/>
    </location>
</feature>
<evidence type="ECO:0000259" key="2">
    <source>
        <dbReference type="PROSITE" id="PS51841"/>
    </source>
</evidence>
<comment type="caution">
    <text evidence="3">The sequence shown here is derived from an EMBL/GenBank/DDBJ whole genome shotgun (WGS) entry which is preliminary data.</text>
</comment>
<dbReference type="InterPro" id="IPR001322">
    <property type="entry name" value="Lamin_tail_dom"/>
</dbReference>